<name>A0ABD5YR61_9EURY</name>
<gene>
    <name evidence="5" type="ORF">ACFQL7_07605</name>
</gene>
<evidence type="ECO:0000313" key="6">
    <source>
        <dbReference type="Proteomes" id="UP001596417"/>
    </source>
</evidence>
<evidence type="ECO:0000259" key="3">
    <source>
        <dbReference type="Pfam" id="PF10091"/>
    </source>
</evidence>
<dbReference type="RefSeq" id="WP_264554792.1">
    <property type="nucleotide sequence ID" value="NZ_CP109979.1"/>
</dbReference>
<organism evidence="5 6">
    <name type="scientific">Halocatena marina</name>
    <dbReference type="NCBI Taxonomy" id="2934937"/>
    <lineage>
        <taxon>Archaea</taxon>
        <taxon>Methanobacteriati</taxon>
        <taxon>Methanobacteriota</taxon>
        <taxon>Stenosarchaea group</taxon>
        <taxon>Halobacteria</taxon>
        <taxon>Halobacteriales</taxon>
        <taxon>Natronomonadaceae</taxon>
        <taxon>Halocatena</taxon>
    </lineage>
</organism>
<evidence type="ECO:0000259" key="4">
    <source>
        <dbReference type="Pfam" id="PF11329"/>
    </source>
</evidence>
<reference evidence="5 6" key="1">
    <citation type="journal article" date="2019" name="Int. J. Syst. Evol. Microbiol.">
        <title>The Global Catalogue of Microorganisms (GCM) 10K type strain sequencing project: providing services to taxonomists for standard genome sequencing and annotation.</title>
        <authorList>
            <consortium name="The Broad Institute Genomics Platform"/>
            <consortium name="The Broad Institute Genome Sequencing Center for Infectious Disease"/>
            <person name="Wu L."/>
            <person name="Ma J."/>
        </authorList>
    </citation>
    <scope>NUCLEOTIDE SEQUENCE [LARGE SCALE GENOMIC DNA]</scope>
    <source>
        <strain evidence="5 6">RDMS1</strain>
    </source>
</reference>
<keyword evidence="6" id="KW-1185">Reference proteome</keyword>
<dbReference type="Pfam" id="PF11329">
    <property type="entry name" value="DUF3131"/>
    <property type="match status" value="1"/>
</dbReference>
<feature type="transmembrane region" description="Helical" evidence="2">
    <location>
        <begin position="14"/>
        <end position="34"/>
    </location>
</feature>
<keyword evidence="2" id="KW-1133">Transmembrane helix</keyword>
<dbReference type="Gene3D" id="1.50.10.140">
    <property type="match status" value="1"/>
</dbReference>
<evidence type="ECO:0000256" key="1">
    <source>
        <dbReference type="SAM" id="MobiDB-lite"/>
    </source>
</evidence>
<dbReference type="Pfam" id="PF10091">
    <property type="entry name" value="Glycoamylase"/>
    <property type="match status" value="1"/>
</dbReference>
<dbReference type="EMBL" id="JBHTAX010000001">
    <property type="protein sequence ID" value="MFC7189736.1"/>
    <property type="molecule type" value="Genomic_DNA"/>
</dbReference>
<dbReference type="Proteomes" id="UP001596417">
    <property type="component" value="Unassembled WGS sequence"/>
</dbReference>
<comment type="caution">
    <text evidence="5">The sequence shown here is derived from an EMBL/GenBank/DDBJ whole genome shotgun (WGS) entry which is preliminary data.</text>
</comment>
<dbReference type="AlphaFoldDB" id="A0ABD5YR61"/>
<sequence length="470" mass="52264">MTERRFISDRRRDILRAIGATGIASISSIGTAIATSDKDEQTGDQPTVGEDHRENRLRGIARRHYRFFEEFTSDIGLPDDIVDVGGDSMSRSYRTSPSNIAMYLISTVGAAALGFVPDTKARRRINTVVSTLESLEKWNGLFLRWYDIRTGQPWMETHDGTKFVSAVDNGHLTAALVVVGEAYDDDLAERARALVASQDYSSFYHPDNGQLRGGYDYESGVTDWTYGMVNSEPRVASYCAIGMGDIPDTHWWQPNRTFGPDADWTQQAAEGENRTYDGVTVFEGHYEYNGTAYVPSWGGAQFEALMPSLFIKEQELGTDGFGKNNAHWSRVQIDFAREQGWPVWGLSPCGTPDGYGTYGVPEQGAWDGHYAPGPIVTPHATFLALDYAPEAAIENVKQLRKMGIDGAYGFYDSVNAETGELTEKFYALDQGMSIAAIANHLTDGVIREYFHESDIGERPEHLLERETFSI</sequence>
<feature type="region of interest" description="Disordered" evidence="1">
    <location>
        <begin position="34"/>
        <end position="53"/>
    </location>
</feature>
<feature type="transmembrane region" description="Helical" evidence="2">
    <location>
        <begin position="100"/>
        <end position="116"/>
    </location>
</feature>
<accession>A0ABD5YR61</accession>
<keyword evidence="2" id="KW-0812">Transmembrane</keyword>
<dbReference type="InterPro" id="IPR019282">
    <property type="entry name" value="Glycoamylase-like_cons_dom"/>
</dbReference>
<dbReference type="GeneID" id="76199293"/>
<proteinExistence type="predicted"/>
<evidence type="ECO:0000256" key="2">
    <source>
        <dbReference type="SAM" id="Phobius"/>
    </source>
</evidence>
<evidence type="ECO:0000313" key="5">
    <source>
        <dbReference type="EMBL" id="MFC7189736.1"/>
    </source>
</evidence>
<feature type="domain" description="Glycoamylase-like" evidence="3">
    <location>
        <begin position="282"/>
        <end position="452"/>
    </location>
</feature>
<keyword evidence="2" id="KW-0472">Membrane</keyword>
<feature type="domain" description="DUF3131" evidence="4">
    <location>
        <begin position="60"/>
        <end position="215"/>
    </location>
</feature>
<dbReference type="InterPro" id="IPR021478">
    <property type="entry name" value="DUF3131"/>
</dbReference>
<protein>
    <submittedName>
        <fullName evidence="5">Glucoamylase family protein</fullName>
    </submittedName>
</protein>